<dbReference type="InterPro" id="IPR023168">
    <property type="entry name" value="GatB_Yqey_C_2"/>
</dbReference>
<accession>A0ABP6SX72</accession>
<dbReference type="Proteomes" id="UP001501676">
    <property type="component" value="Unassembled WGS sequence"/>
</dbReference>
<comment type="caution">
    <text evidence="2">The sequence shown here is derived from an EMBL/GenBank/DDBJ whole genome shotgun (WGS) entry which is preliminary data.</text>
</comment>
<dbReference type="InterPro" id="IPR042184">
    <property type="entry name" value="YqeY/Aim41_N"/>
</dbReference>
<evidence type="ECO:0000313" key="2">
    <source>
        <dbReference type="EMBL" id="GAA3386943.1"/>
    </source>
</evidence>
<dbReference type="EMBL" id="BAAAYN010000017">
    <property type="protein sequence ID" value="GAA3386943.1"/>
    <property type="molecule type" value="Genomic_DNA"/>
</dbReference>
<dbReference type="Gene3D" id="1.10.1510.10">
    <property type="entry name" value="Uncharacterised protein YqeY/AIM41 PF09424, N-terminal domain"/>
    <property type="match status" value="1"/>
</dbReference>
<organism evidence="2 3">
    <name type="scientific">Cryptosporangium minutisporangium</name>
    <dbReference type="NCBI Taxonomy" id="113569"/>
    <lineage>
        <taxon>Bacteria</taxon>
        <taxon>Bacillati</taxon>
        <taxon>Actinomycetota</taxon>
        <taxon>Actinomycetes</taxon>
        <taxon>Cryptosporangiales</taxon>
        <taxon>Cryptosporangiaceae</taxon>
        <taxon>Cryptosporangium</taxon>
    </lineage>
</organism>
<dbReference type="SUPFAM" id="SSF89095">
    <property type="entry name" value="GatB/YqeY motif"/>
    <property type="match status" value="1"/>
</dbReference>
<dbReference type="PANTHER" id="PTHR28055">
    <property type="entry name" value="ALTERED INHERITANCE OF MITOCHONDRIA PROTEIN 41, MITOCHONDRIAL"/>
    <property type="match status" value="1"/>
</dbReference>
<reference evidence="3" key="1">
    <citation type="journal article" date="2019" name="Int. J. Syst. Evol. Microbiol.">
        <title>The Global Catalogue of Microorganisms (GCM) 10K type strain sequencing project: providing services to taxonomists for standard genome sequencing and annotation.</title>
        <authorList>
            <consortium name="The Broad Institute Genomics Platform"/>
            <consortium name="The Broad Institute Genome Sequencing Center for Infectious Disease"/>
            <person name="Wu L."/>
            <person name="Ma J."/>
        </authorList>
    </citation>
    <scope>NUCLEOTIDE SEQUENCE [LARGE SCALE GENOMIC DNA]</scope>
    <source>
        <strain evidence="3">JCM 9458</strain>
    </source>
</reference>
<keyword evidence="3" id="KW-1185">Reference proteome</keyword>
<sequence>MSAATGSSVPAMSTAAGGLKTRLSTDLTTAMKARDELVTSTLRMALTAIRNEEVAGKAARELSDDEVLRVLTREAKKRVEAAEAFASGGRADRADRERAEGEVLSRYLPTQLGDEELSAVVAAALGEAGVTDVKQMGKAMKAVQAAVAGRAQGGRVAAEVKRQLSA</sequence>
<dbReference type="PANTHER" id="PTHR28055:SF1">
    <property type="entry name" value="ALTERED INHERITANCE OF MITOCHONDRIA PROTEIN 41, MITOCHONDRIAL"/>
    <property type="match status" value="1"/>
</dbReference>
<gene>
    <name evidence="2" type="ORF">GCM10020369_27570</name>
</gene>
<evidence type="ECO:0000313" key="3">
    <source>
        <dbReference type="Proteomes" id="UP001501676"/>
    </source>
</evidence>
<dbReference type="InterPro" id="IPR003789">
    <property type="entry name" value="Asn/Gln_tRNA_amidoTrase-B-like"/>
</dbReference>
<proteinExistence type="predicted"/>
<dbReference type="Pfam" id="PF09424">
    <property type="entry name" value="YqeY"/>
    <property type="match status" value="1"/>
</dbReference>
<evidence type="ECO:0000256" key="1">
    <source>
        <dbReference type="SAM" id="MobiDB-lite"/>
    </source>
</evidence>
<dbReference type="InterPro" id="IPR019004">
    <property type="entry name" value="YqeY/Aim41"/>
</dbReference>
<name>A0ABP6SX72_9ACTN</name>
<protein>
    <submittedName>
        <fullName evidence="2">GatB/YqeY domain-containing protein</fullName>
    </submittedName>
</protein>
<dbReference type="Gene3D" id="1.10.10.410">
    <property type="match status" value="1"/>
</dbReference>
<feature type="compositionally biased region" description="Polar residues" evidence="1">
    <location>
        <begin position="1"/>
        <end position="11"/>
    </location>
</feature>
<feature type="region of interest" description="Disordered" evidence="1">
    <location>
        <begin position="1"/>
        <end position="20"/>
    </location>
</feature>